<reference evidence="1 2" key="1">
    <citation type="submission" date="2018-09" db="EMBL/GenBank/DDBJ databases">
        <title>Phylogenetic diversity of Pectobacterium and Dickeya strains causing blackleg disease of potato in Morocco.</title>
        <authorList>
            <person name="Oulghazi S."/>
            <person name="Moumni M."/>
            <person name="Faure D."/>
        </authorList>
    </citation>
    <scope>NUCLEOTIDE SEQUENCE [LARGE SCALE GENOMIC DNA]</scope>
    <source>
        <strain evidence="1 2">S4.16.03.LID</strain>
    </source>
</reference>
<sequence length="291" mass="33344">MAVAQSKTSPVSNTEGKQVDVDVFHIDQIPDAMDSMSWKVAPQLMRHWFSLHPAEKWTTERKNILLNADARTLKPSEYNDTIVKMDWALQYHQVKEKINEGMKNWNSEGGINLLRERLFSQGYVLGRAFKLGYTRSARELDATAQVNYVGVGSKLDTINDWFGAIGTANLKFALRGFTSVYERKNIFAVEAVGVYIKDTYDFVDRPDSTSEFLGIWGKSGVLSKFNMITHYLSLIQEQAYKELSKTYSGLVPIYNSDFRRWQDKHDSGGDFLVFSDVLWLHPLRGQEMIFL</sequence>
<proteinExistence type="predicted"/>
<gene>
    <name evidence="1" type="ORF">D5077_22055</name>
</gene>
<protein>
    <submittedName>
        <fullName evidence="1">Uncharacterized protein</fullName>
    </submittedName>
</protein>
<dbReference type="RefSeq" id="WP_024108340.1">
    <property type="nucleotide sequence ID" value="NZ_CP031560.1"/>
</dbReference>
<dbReference type="GeneID" id="49321636"/>
<dbReference type="Pfam" id="PF19940">
    <property type="entry name" value="DUF6402"/>
    <property type="match status" value="1"/>
</dbReference>
<evidence type="ECO:0000313" key="2">
    <source>
        <dbReference type="Proteomes" id="UP000266633"/>
    </source>
</evidence>
<accession>A0ABX9NHJ4</accession>
<name>A0ABX9NHJ4_9GAMM</name>
<evidence type="ECO:0000313" key="1">
    <source>
        <dbReference type="EMBL" id="RJL64794.1"/>
    </source>
</evidence>
<organism evidence="1 2">
    <name type="scientific">Dickeya dianthicola</name>
    <dbReference type="NCBI Taxonomy" id="204039"/>
    <lineage>
        <taxon>Bacteria</taxon>
        <taxon>Pseudomonadati</taxon>
        <taxon>Pseudomonadota</taxon>
        <taxon>Gammaproteobacteria</taxon>
        <taxon>Enterobacterales</taxon>
        <taxon>Pectobacteriaceae</taxon>
        <taxon>Dickeya</taxon>
    </lineage>
</organism>
<dbReference type="InterPro" id="IPR045646">
    <property type="entry name" value="DUF6402"/>
</dbReference>
<dbReference type="EMBL" id="QZDO01000100">
    <property type="protein sequence ID" value="RJL64794.1"/>
    <property type="molecule type" value="Genomic_DNA"/>
</dbReference>
<dbReference type="Proteomes" id="UP000266633">
    <property type="component" value="Unassembled WGS sequence"/>
</dbReference>
<comment type="caution">
    <text evidence="1">The sequence shown here is derived from an EMBL/GenBank/DDBJ whole genome shotgun (WGS) entry which is preliminary data.</text>
</comment>
<keyword evidence="2" id="KW-1185">Reference proteome</keyword>